<accession>A0A841RFV3</accession>
<organism evidence="1 2">
    <name type="scientific">Spirochaeta isovalerica</name>
    <dbReference type="NCBI Taxonomy" id="150"/>
    <lineage>
        <taxon>Bacteria</taxon>
        <taxon>Pseudomonadati</taxon>
        <taxon>Spirochaetota</taxon>
        <taxon>Spirochaetia</taxon>
        <taxon>Spirochaetales</taxon>
        <taxon>Spirochaetaceae</taxon>
        <taxon>Spirochaeta</taxon>
    </lineage>
</organism>
<dbReference type="RefSeq" id="WP_184748115.1">
    <property type="nucleotide sequence ID" value="NZ_JACHGJ010000008.1"/>
</dbReference>
<keyword evidence="2" id="KW-1185">Reference proteome</keyword>
<proteinExistence type="predicted"/>
<reference evidence="1 2" key="1">
    <citation type="submission" date="2020-08" db="EMBL/GenBank/DDBJ databases">
        <title>Genomic Encyclopedia of Type Strains, Phase IV (KMG-IV): sequencing the most valuable type-strain genomes for metagenomic binning, comparative biology and taxonomic classification.</title>
        <authorList>
            <person name="Goeker M."/>
        </authorList>
    </citation>
    <scope>NUCLEOTIDE SEQUENCE [LARGE SCALE GENOMIC DNA]</scope>
    <source>
        <strain evidence="1 2">DSM 2461</strain>
    </source>
</reference>
<name>A0A841RFV3_9SPIO</name>
<gene>
    <name evidence="1" type="ORF">HNR50_003561</name>
</gene>
<dbReference type="AlphaFoldDB" id="A0A841RFV3"/>
<comment type="caution">
    <text evidence="1">The sequence shown here is derived from an EMBL/GenBank/DDBJ whole genome shotgun (WGS) entry which is preliminary data.</text>
</comment>
<dbReference type="Proteomes" id="UP000587760">
    <property type="component" value="Unassembled WGS sequence"/>
</dbReference>
<evidence type="ECO:0000313" key="2">
    <source>
        <dbReference type="Proteomes" id="UP000587760"/>
    </source>
</evidence>
<dbReference type="EMBL" id="JACHGJ010000008">
    <property type="protein sequence ID" value="MBB6481880.1"/>
    <property type="molecule type" value="Genomic_DNA"/>
</dbReference>
<sequence length="63" mass="6895">MVASTKELTFISIIIRTNRASINLKYAGEKRPEPLSAVDWTLEIPESPQASAYGEKKAPDFGG</sequence>
<evidence type="ECO:0000313" key="1">
    <source>
        <dbReference type="EMBL" id="MBB6481880.1"/>
    </source>
</evidence>
<protein>
    <submittedName>
        <fullName evidence="1">Uncharacterized protein</fullName>
    </submittedName>
</protein>